<name>A0A2W5F2R2_9PSED</name>
<dbReference type="EMBL" id="QFOH01000001">
    <property type="protein sequence ID" value="PZP26676.1"/>
    <property type="molecule type" value="Genomic_DNA"/>
</dbReference>
<evidence type="ECO:0000313" key="2">
    <source>
        <dbReference type="Proteomes" id="UP000249198"/>
    </source>
</evidence>
<comment type="caution">
    <text evidence="1">The sequence shown here is derived from an EMBL/GenBank/DDBJ whole genome shotgun (WGS) entry which is preliminary data.</text>
</comment>
<dbReference type="Proteomes" id="UP000249198">
    <property type="component" value="Unassembled WGS sequence"/>
</dbReference>
<reference evidence="1 2" key="1">
    <citation type="submission" date="2017-08" db="EMBL/GenBank/DDBJ databases">
        <title>Infants hospitalized years apart are colonized by the same room-sourced microbial strains.</title>
        <authorList>
            <person name="Brooks B."/>
            <person name="Olm M.R."/>
            <person name="Firek B.A."/>
            <person name="Baker R."/>
            <person name="Thomas B.C."/>
            <person name="Morowitz M.J."/>
            <person name="Banfield J.F."/>
        </authorList>
    </citation>
    <scope>NUCLEOTIDE SEQUENCE [LARGE SCALE GENOMIC DNA]</scope>
    <source>
        <strain evidence="1">S2_009_000_R2_77</strain>
    </source>
</reference>
<dbReference type="RefSeq" id="WP_273228690.1">
    <property type="nucleotide sequence ID" value="NZ_QFOH01000001.1"/>
</dbReference>
<sequence length="112" mass="11281">MAAGFLFHQLVLGLHLVQVVLGLLQVLLGDALAGHLGDHADDGCGLPLAARGDVGELLLGQGGAALLGLAALVVAPEQQGERAEQGDPIEGLADGGHLRYQPAAFMAASSRA</sequence>
<accession>A0A2W5F2R2</accession>
<evidence type="ECO:0000313" key="1">
    <source>
        <dbReference type="EMBL" id="PZP26676.1"/>
    </source>
</evidence>
<gene>
    <name evidence="1" type="ORF">DI599_00520</name>
</gene>
<organism evidence="1 2">
    <name type="scientific">Pseudomonas kuykendallii</name>
    <dbReference type="NCBI Taxonomy" id="1007099"/>
    <lineage>
        <taxon>Bacteria</taxon>
        <taxon>Pseudomonadati</taxon>
        <taxon>Pseudomonadota</taxon>
        <taxon>Gammaproteobacteria</taxon>
        <taxon>Pseudomonadales</taxon>
        <taxon>Pseudomonadaceae</taxon>
        <taxon>Pseudomonas</taxon>
    </lineage>
</organism>
<proteinExistence type="predicted"/>
<protein>
    <submittedName>
        <fullName evidence="1">Uncharacterized protein</fullName>
    </submittedName>
</protein>
<dbReference type="AlphaFoldDB" id="A0A2W5F2R2"/>